<gene>
    <name evidence="1" type="ORF">PMAYCL1PPCAC_05986</name>
</gene>
<evidence type="ECO:0000313" key="2">
    <source>
        <dbReference type="Proteomes" id="UP001328107"/>
    </source>
</evidence>
<reference evidence="2" key="1">
    <citation type="submission" date="2022-10" db="EMBL/GenBank/DDBJ databases">
        <title>Genome assembly of Pristionchus species.</title>
        <authorList>
            <person name="Yoshida K."/>
            <person name="Sommer R.J."/>
        </authorList>
    </citation>
    <scope>NUCLEOTIDE SEQUENCE [LARGE SCALE GENOMIC DNA]</scope>
    <source>
        <strain evidence="2">RS5460</strain>
    </source>
</reference>
<sequence>MLISLHFIFTTISIIPFPRVTIFTENYQCSSKKSELHFRFAILPKCGSHLDCFVDEFNYFFGLYKKQYKIDNKLSFFASRVNKSKNNISKMVNVTTKIIGWLVKDNQKISTFDVR</sequence>
<keyword evidence="2" id="KW-1185">Reference proteome</keyword>
<dbReference type="AlphaFoldDB" id="A0AAN4Z801"/>
<name>A0AAN4Z801_9BILA</name>
<evidence type="ECO:0000313" key="1">
    <source>
        <dbReference type="EMBL" id="GMR35791.1"/>
    </source>
</evidence>
<dbReference type="Proteomes" id="UP001328107">
    <property type="component" value="Unassembled WGS sequence"/>
</dbReference>
<comment type="caution">
    <text evidence="1">The sequence shown here is derived from an EMBL/GenBank/DDBJ whole genome shotgun (WGS) entry which is preliminary data.</text>
</comment>
<feature type="non-terminal residue" evidence="1">
    <location>
        <position position="115"/>
    </location>
</feature>
<accession>A0AAN4Z801</accession>
<proteinExistence type="predicted"/>
<protein>
    <submittedName>
        <fullName evidence="1">Uncharacterized protein</fullName>
    </submittedName>
</protein>
<organism evidence="1 2">
    <name type="scientific">Pristionchus mayeri</name>
    <dbReference type="NCBI Taxonomy" id="1317129"/>
    <lineage>
        <taxon>Eukaryota</taxon>
        <taxon>Metazoa</taxon>
        <taxon>Ecdysozoa</taxon>
        <taxon>Nematoda</taxon>
        <taxon>Chromadorea</taxon>
        <taxon>Rhabditida</taxon>
        <taxon>Rhabditina</taxon>
        <taxon>Diplogasteromorpha</taxon>
        <taxon>Diplogasteroidea</taxon>
        <taxon>Neodiplogasteridae</taxon>
        <taxon>Pristionchus</taxon>
    </lineage>
</organism>
<dbReference type="EMBL" id="BTRK01000002">
    <property type="protein sequence ID" value="GMR35791.1"/>
    <property type="molecule type" value="Genomic_DNA"/>
</dbReference>